<evidence type="ECO:0000313" key="3">
    <source>
        <dbReference type="Proteomes" id="UP000000933"/>
    </source>
</evidence>
<sequence length="91" mass="9749">MVEASLSVLGVESRASGAPTEMFSVPLHTPAEPHSCLTPFYRRSYHVFKAPKNGHSRLCCATHHPPYDADAASDEAPAGHRGANARYSNSA</sequence>
<feature type="region of interest" description="Disordered" evidence="1">
    <location>
        <begin position="69"/>
        <end position="91"/>
    </location>
</feature>
<organism evidence="2 3">
    <name type="scientific">Salinibacter ruber (strain M8)</name>
    <dbReference type="NCBI Taxonomy" id="761659"/>
    <lineage>
        <taxon>Bacteria</taxon>
        <taxon>Pseudomonadati</taxon>
        <taxon>Rhodothermota</taxon>
        <taxon>Rhodothermia</taxon>
        <taxon>Rhodothermales</taxon>
        <taxon>Salinibacteraceae</taxon>
        <taxon>Salinibacter</taxon>
    </lineage>
</organism>
<dbReference type="AlphaFoldDB" id="D5HCL2"/>
<name>D5HCL2_SALRM</name>
<dbReference type="EMBL" id="FP565814">
    <property type="protein sequence ID" value="CBH25767.1"/>
    <property type="molecule type" value="Genomic_DNA"/>
</dbReference>
<dbReference type="KEGG" id="srm:SRM_02846"/>
<reference evidence="2 3" key="1">
    <citation type="journal article" date="2010" name="ISME J.">
        <title>Fine-scale evolution: genomic, phenotypic and ecological differentiation in two coexisting Salinibacter ruber strains.</title>
        <authorList>
            <person name="Pena A."/>
            <person name="Teeling H."/>
            <person name="Huerta-Cepas J."/>
            <person name="Santos F."/>
            <person name="Yarza P."/>
            <person name="Brito-Echeverria J."/>
            <person name="Lucio M."/>
            <person name="Schmitt-Kopplin P."/>
            <person name="Meseguer I."/>
            <person name="Schenowitz C."/>
            <person name="Dossat C."/>
            <person name="Barbe V."/>
            <person name="Dopazo J."/>
            <person name="Rossello-Mora R."/>
            <person name="Schuler M."/>
            <person name="Glockner F.O."/>
            <person name="Amann R."/>
            <person name="Gabaldon T."/>
            <person name="Anton J."/>
        </authorList>
    </citation>
    <scope>NUCLEOTIDE SEQUENCE [LARGE SCALE GENOMIC DNA]</scope>
    <source>
        <strain evidence="2 3">M8</strain>
    </source>
</reference>
<evidence type="ECO:0000313" key="2">
    <source>
        <dbReference type="EMBL" id="CBH25767.1"/>
    </source>
</evidence>
<protein>
    <submittedName>
        <fullName evidence="2">Uncharacterized protein</fullName>
    </submittedName>
</protein>
<dbReference type="Proteomes" id="UP000000933">
    <property type="component" value="Chromosome"/>
</dbReference>
<reference evidence="3" key="2">
    <citation type="submission" date="2010-04" db="EMBL/GenBank/DDBJ databases">
        <title>Genome sequence of Salinibacter ruber M8.</title>
        <authorList>
            <consortium name="Genoscope"/>
        </authorList>
    </citation>
    <scope>NUCLEOTIDE SEQUENCE [LARGE SCALE GENOMIC DNA]</scope>
    <source>
        <strain evidence="3">M8</strain>
    </source>
</reference>
<gene>
    <name evidence="2" type="ordered locus">SRM_02846</name>
</gene>
<dbReference type="HOGENOM" id="CLU_2425209_0_0_10"/>
<proteinExistence type="predicted"/>
<accession>D5HCL2</accession>
<evidence type="ECO:0000256" key="1">
    <source>
        <dbReference type="SAM" id="MobiDB-lite"/>
    </source>
</evidence>
<dbReference type="PATRIC" id="fig|761659.10.peg.3104"/>